<protein>
    <submittedName>
        <fullName evidence="3">Uncharacterized protein</fullName>
    </submittedName>
</protein>
<proteinExistence type="predicted"/>
<evidence type="ECO:0000256" key="2">
    <source>
        <dbReference type="SAM" id="Phobius"/>
    </source>
</evidence>
<feature type="region of interest" description="Disordered" evidence="1">
    <location>
        <begin position="139"/>
        <end position="164"/>
    </location>
</feature>
<keyword evidence="2" id="KW-0812">Transmembrane</keyword>
<sequence>MLSTLCSTVGALAINPTGKFVVPESRPALRPAAAVLGAITTTLPPAFAEVVDNPYAPSAVQQSGGGDDVIGNIMGFVVGGAINVAFVGLLLFILKFAFDAVSSTDFSAVTVTPEEGAVDAPKTPINLKKIGDAFFDDSGTGAVTEPAEKKEGKRNNMMGAGGRELAPWMKIDQNRIEKAKQAREKDQKNR</sequence>
<organism evidence="3 4">
    <name type="scientific">Chrysochromulina tobinii</name>
    <dbReference type="NCBI Taxonomy" id="1460289"/>
    <lineage>
        <taxon>Eukaryota</taxon>
        <taxon>Haptista</taxon>
        <taxon>Haptophyta</taxon>
        <taxon>Prymnesiophyceae</taxon>
        <taxon>Prymnesiales</taxon>
        <taxon>Chrysochromulinaceae</taxon>
        <taxon>Chrysochromulina</taxon>
    </lineage>
</organism>
<evidence type="ECO:0000313" key="4">
    <source>
        <dbReference type="Proteomes" id="UP000037460"/>
    </source>
</evidence>
<evidence type="ECO:0000256" key="1">
    <source>
        <dbReference type="SAM" id="MobiDB-lite"/>
    </source>
</evidence>
<keyword evidence="2" id="KW-1133">Transmembrane helix</keyword>
<comment type="caution">
    <text evidence="3">The sequence shown here is derived from an EMBL/GenBank/DDBJ whole genome shotgun (WGS) entry which is preliminary data.</text>
</comment>
<dbReference type="AlphaFoldDB" id="A0A0M0JFK4"/>
<keyword evidence="2" id="KW-0472">Membrane</keyword>
<gene>
    <name evidence="3" type="ORF">Ctob_013209</name>
</gene>
<dbReference type="EMBL" id="JWZX01002983">
    <property type="protein sequence ID" value="KOO25376.1"/>
    <property type="molecule type" value="Genomic_DNA"/>
</dbReference>
<accession>A0A0M0JFK4</accession>
<keyword evidence="4" id="KW-1185">Reference proteome</keyword>
<reference evidence="4" key="1">
    <citation type="journal article" date="2015" name="PLoS Genet.">
        <title>Genome Sequence and Transcriptome Analyses of Chrysochromulina tobin: Metabolic Tools for Enhanced Algal Fitness in the Prominent Order Prymnesiales (Haptophyceae).</title>
        <authorList>
            <person name="Hovde B.T."/>
            <person name="Deodato C.R."/>
            <person name="Hunsperger H.M."/>
            <person name="Ryken S.A."/>
            <person name="Yost W."/>
            <person name="Jha R.K."/>
            <person name="Patterson J."/>
            <person name="Monnat R.J. Jr."/>
            <person name="Barlow S.B."/>
            <person name="Starkenburg S.R."/>
            <person name="Cattolico R.A."/>
        </authorList>
    </citation>
    <scope>NUCLEOTIDE SEQUENCE</scope>
    <source>
        <strain evidence="4">CCMP291</strain>
    </source>
</reference>
<name>A0A0M0JFK4_9EUKA</name>
<evidence type="ECO:0000313" key="3">
    <source>
        <dbReference type="EMBL" id="KOO25376.1"/>
    </source>
</evidence>
<feature type="transmembrane region" description="Helical" evidence="2">
    <location>
        <begin position="73"/>
        <end position="94"/>
    </location>
</feature>
<dbReference type="Proteomes" id="UP000037460">
    <property type="component" value="Unassembled WGS sequence"/>
</dbReference>